<comment type="caution">
    <text evidence="18">The sequence shown here is derived from an EMBL/GenBank/DDBJ whole genome shotgun (WGS) entry which is preliminary data.</text>
</comment>
<dbReference type="GO" id="GO:0050661">
    <property type="term" value="F:NADP binding"/>
    <property type="evidence" value="ECO:0007669"/>
    <property type="project" value="TreeGrafter"/>
</dbReference>
<gene>
    <name evidence="18" type="ORF">R6G74_03790</name>
    <name evidence="19" type="ORF">R6P33_00400</name>
</gene>
<accession>A0AAW9HIY0</accession>
<organism evidence="18 21">
    <name type="scientific">Actinotignum timonense</name>
    <dbReference type="NCBI Taxonomy" id="1870995"/>
    <lineage>
        <taxon>Bacteria</taxon>
        <taxon>Bacillati</taxon>
        <taxon>Actinomycetota</taxon>
        <taxon>Actinomycetes</taxon>
        <taxon>Actinomycetales</taxon>
        <taxon>Actinomycetaceae</taxon>
        <taxon>Actinotignum</taxon>
    </lineage>
</organism>
<evidence type="ECO:0000313" key="18">
    <source>
        <dbReference type="EMBL" id="MDY5140436.1"/>
    </source>
</evidence>
<comment type="catalytic activity">
    <reaction evidence="14">
        <text>NAD(+) + NADPH + H(+)(in) = NADH + NADP(+) + H(+)(out)</text>
        <dbReference type="Rhea" id="RHEA:47992"/>
        <dbReference type="ChEBI" id="CHEBI:15378"/>
        <dbReference type="ChEBI" id="CHEBI:57540"/>
        <dbReference type="ChEBI" id="CHEBI:57783"/>
        <dbReference type="ChEBI" id="CHEBI:57945"/>
        <dbReference type="ChEBI" id="CHEBI:58349"/>
        <dbReference type="EC" id="7.1.1.1"/>
    </reaction>
</comment>
<evidence type="ECO:0000256" key="14">
    <source>
        <dbReference type="ARBA" id="ARBA00048202"/>
    </source>
</evidence>
<dbReference type="EMBL" id="JAWNFY010000001">
    <property type="protein sequence ID" value="MDY5145484.1"/>
    <property type="molecule type" value="Genomic_DNA"/>
</dbReference>
<evidence type="ECO:0000256" key="2">
    <source>
        <dbReference type="ARBA" id="ARBA00004429"/>
    </source>
</evidence>
<evidence type="ECO:0000256" key="10">
    <source>
        <dbReference type="ARBA" id="ARBA00022967"/>
    </source>
</evidence>
<dbReference type="PANTHER" id="PTHR10160">
    <property type="entry name" value="NAD(P) TRANSHYDROGENASE"/>
    <property type="match status" value="1"/>
</dbReference>
<evidence type="ECO:0000256" key="9">
    <source>
        <dbReference type="ARBA" id="ARBA00022857"/>
    </source>
</evidence>
<dbReference type="PANTHER" id="PTHR10160:SF19">
    <property type="entry name" value="PROTON-TRANSLOCATING NAD(P)(+) TRANSHYDROGENASE"/>
    <property type="match status" value="1"/>
</dbReference>
<dbReference type="InterPro" id="IPR036291">
    <property type="entry name" value="NAD(P)-bd_dom_sf"/>
</dbReference>
<dbReference type="EC" id="7.1.1.1" evidence="4"/>
<dbReference type="Pfam" id="PF05222">
    <property type="entry name" value="AlaDh_PNT_N"/>
    <property type="match status" value="1"/>
</dbReference>
<dbReference type="GO" id="GO:0016491">
    <property type="term" value="F:oxidoreductase activity"/>
    <property type="evidence" value="ECO:0007669"/>
    <property type="project" value="UniProtKB-KW"/>
</dbReference>
<keyword evidence="18" id="KW-0560">Oxidoreductase</keyword>
<dbReference type="Pfam" id="PF01262">
    <property type="entry name" value="AlaDh_PNT_C"/>
    <property type="match status" value="1"/>
</dbReference>
<dbReference type="PROSITE" id="PS00837">
    <property type="entry name" value="ALADH_PNT_2"/>
    <property type="match status" value="1"/>
</dbReference>
<evidence type="ECO:0000256" key="13">
    <source>
        <dbReference type="ARBA" id="ARBA00023136"/>
    </source>
</evidence>
<name>A0AAW9HIY0_9ACTO</name>
<comment type="similarity">
    <text evidence="3">Belongs to the AlaDH/PNT family.</text>
</comment>
<dbReference type="GO" id="GO:0005886">
    <property type="term" value="C:plasma membrane"/>
    <property type="evidence" value="ECO:0007669"/>
    <property type="project" value="UniProtKB-SubCell"/>
</dbReference>
<reference evidence="18 20" key="1">
    <citation type="submission" date="2023-10" db="EMBL/GenBank/DDBJ databases">
        <title>Whole Genome based description of the genera Actinobaculum and Actinotignum reveals a complex phylogenetic relationship within the species included in the genus Actinotignum.</title>
        <authorList>
            <person name="Jensen C.S."/>
            <person name="Dargis R."/>
            <person name="Kemp M."/>
            <person name="Christensen J.J."/>
        </authorList>
    </citation>
    <scope>NUCLEOTIDE SEQUENCE</scope>
    <source>
        <strain evidence="19 20">SLA_B089</strain>
        <strain evidence="18">SLA_B245</strain>
    </source>
</reference>
<dbReference type="SUPFAM" id="SSF52283">
    <property type="entry name" value="Formate/glycerate dehydrogenase catalytic domain-like"/>
    <property type="match status" value="1"/>
</dbReference>
<feature type="transmembrane region" description="Helical" evidence="15">
    <location>
        <begin position="397"/>
        <end position="415"/>
    </location>
</feature>
<comment type="function">
    <text evidence="1">The transhydrogenation between NADH and NADP is coupled to respiration and ATP hydrolysis and functions as a proton pump across the membrane.</text>
</comment>
<dbReference type="RefSeq" id="WP_101594961.1">
    <property type="nucleotide sequence ID" value="NZ_CAUPFC010000002.1"/>
</dbReference>
<dbReference type="SMART" id="SM01003">
    <property type="entry name" value="AlaDh_PNT_N"/>
    <property type="match status" value="1"/>
</dbReference>
<dbReference type="SMART" id="SM01002">
    <property type="entry name" value="AlaDh_PNT_C"/>
    <property type="match status" value="1"/>
</dbReference>
<evidence type="ECO:0000256" key="11">
    <source>
        <dbReference type="ARBA" id="ARBA00022989"/>
    </source>
</evidence>
<dbReference type="Pfam" id="PF12769">
    <property type="entry name" value="PNTB_4TM"/>
    <property type="match status" value="1"/>
</dbReference>
<evidence type="ECO:0000256" key="5">
    <source>
        <dbReference type="ARBA" id="ARBA00022475"/>
    </source>
</evidence>
<evidence type="ECO:0000256" key="4">
    <source>
        <dbReference type="ARBA" id="ARBA00012943"/>
    </source>
</evidence>
<dbReference type="InterPro" id="IPR007886">
    <property type="entry name" value="AlaDH/PNT_N"/>
</dbReference>
<keyword evidence="11 15" id="KW-1133">Transmembrane helix</keyword>
<dbReference type="GO" id="GO:0006740">
    <property type="term" value="P:NADPH regeneration"/>
    <property type="evidence" value="ECO:0007669"/>
    <property type="project" value="TreeGrafter"/>
</dbReference>
<proteinExistence type="inferred from homology"/>
<evidence type="ECO:0000313" key="21">
    <source>
        <dbReference type="Proteomes" id="UP001288320"/>
    </source>
</evidence>
<feature type="transmembrane region" description="Helical" evidence="15">
    <location>
        <begin position="421"/>
        <end position="439"/>
    </location>
</feature>
<dbReference type="SUPFAM" id="SSF51735">
    <property type="entry name" value="NAD(P)-binding Rossmann-fold domains"/>
    <property type="match status" value="1"/>
</dbReference>
<evidence type="ECO:0000313" key="20">
    <source>
        <dbReference type="Proteomes" id="UP001284901"/>
    </source>
</evidence>
<evidence type="ECO:0000256" key="1">
    <source>
        <dbReference type="ARBA" id="ARBA00003943"/>
    </source>
</evidence>
<evidence type="ECO:0000313" key="19">
    <source>
        <dbReference type="EMBL" id="MDY5145484.1"/>
    </source>
</evidence>
<evidence type="ECO:0000256" key="15">
    <source>
        <dbReference type="SAM" id="Phobius"/>
    </source>
</evidence>
<keyword evidence="6" id="KW-0997">Cell inner membrane</keyword>
<evidence type="ECO:0000256" key="6">
    <source>
        <dbReference type="ARBA" id="ARBA00022519"/>
    </source>
</evidence>
<keyword evidence="5" id="KW-1003">Cell membrane</keyword>
<dbReference type="InterPro" id="IPR007698">
    <property type="entry name" value="AlaDH/PNT_NAD(H)-bd"/>
</dbReference>
<sequence>MLVGIPKSTRPGDPLVAGTPDTVAKLIALGYEVAVETGAGEASSYPDSQYESAGARLVSAQEAWAADIVLATDAPDVSYLDRMSRGATLIARMNPAGSPELIEELSRRELTALALDAIPRISRAQSMDVRSSMANISGYRAVIEAASHFGRLFTGQVTAAGKVPPATVYVIGAGVAGLAAVGTANSMGAIVKATDVRADVAEQVQSMGAEFVEIPVRQESADGYAREMTADQANAAGVVYAREAAAADIVITTALIPGKPAPLLLDSEAVAAMKPGSVIVDLAAANGGNVAGTRPGEIVHTVNGVTIIGYEDLALRLPGQASQLFGQNLVNFLKLTTPQKDGQLVLDTEDDIVRGILVTLGGAVAWPPPPIKVSAAPAAPPAPPAPPAAPEPARPSAVRYLWAGLAAAVALWILFTAPPSMTSHFIVFMLACVVGFYVITSVTHALHTPLMSVTNAISGIIVVGAILQLGSGHIAVTILAAIALTIASINIFGGFLVTARMLSMFKRS</sequence>
<dbReference type="GO" id="GO:0008750">
    <property type="term" value="F:proton-translocating NAD(P)+ transhydrogenase activity"/>
    <property type="evidence" value="ECO:0007669"/>
    <property type="project" value="UniProtKB-EC"/>
</dbReference>
<keyword evidence="7 15" id="KW-0812">Transmembrane</keyword>
<dbReference type="NCBIfam" id="TIGR00561">
    <property type="entry name" value="pntA"/>
    <property type="match status" value="1"/>
</dbReference>
<dbReference type="InterPro" id="IPR008143">
    <property type="entry name" value="Ala_DH/PNT_CS2"/>
</dbReference>
<dbReference type="AlphaFoldDB" id="A0AAW9HIY0"/>
<dbReference type="Proteomes" id="UP001284901">
    <property type="component" value="Unassembled WGS sequence"/>
</dbReference>
<feature type="domain" description="Alanine dehydrogenase/pyridine nucleotide transhydrogenase NAD(H)-binding" evidence="16">
    <location>
        <begin position="146"/>
        <end position="309"/>
    </location>
</feature>
<keyword evidence="13 15" id="KW-0472">Membrane</keyword>
<dbReference type="NCBIfam" id="NF006942">
    <property type="entry name" value="PRK09424.1"/>
    <property type="match status" value="1"/>
</dbReference>
<dbReference type="EMBL" id="JAWNFV010000006">
    <property type="protein sequence ID" value="MDY5140436.1"/>
    <property type="molecule type" value="Genomic_DNA"/>
</dbReference>
<feature type="transmembrane region" description="Helical" evidence="15">
    <location>
        <begin position="446"/>
        <end position="467"/>
    </location>
</feature>
<dbReference type="InterPro" id="IPR024605">
    <property type="entry name" value="NADP_transhyd_a_C"/>
</dbReference>
<feature type="domain" description="Alanine dehydrogenase/pyridine nucleotide transhydrogenase N-terminal" evidence="17">
    <location>
        <begin position="4"/>
        <end position="137"/>
    </location>
</feature>
<dbReference type="CDD" id="cd05304">
    <property type="entry name" value="Rubrum_tdh"/>
    <property type="match status" value="1"/>
</dbReference>
<keyword evidence="10" id="KW-1278">Translocase</keyword>
<dbReference type="Proteomes" id="UP001288320">
    <property type="component" value="Unassembled WGS sequence"/>
</dbReference>
<keyword evidence="12" id="KW-0520">NAD</keyword>
<evidence type="ECO:0000259" key="17">
    <source>
        <dbReference type="SMART" id="SM01003"/>
    </source>
</evidence>
<evidence type="ECO:0000256" key="3">
    <source>
        <dbReference type="ARBA" id="ARBA00005689"/>
    </source>
</evidence>
<comment type="subcellular location">
    <subcellularLocation>
        <location evidence="2">Cell inner membrane</location>
        <topology evidence="2">Multi-pass membrane protein</topology>
    </subcellularLocation>
</comment>
<dbReference type="Gene3D" id="3.40.50.720">
    <property type="entry name" value="NAD(P)-binding Rossmann-like Domain"/>
    <property type="match status" value="2"/>
</dbReference>
<evidence type="ECO:0000256" key="8">
    <source>
        <dbReference type="ARBA" id="ARBA00022741"/>
    </source>
</evidence>
<feature type="transmembrane region" description="Helical" evidence="15">
    <location>
        <begin position="473"/>
        <end position="497"/>
    </location>
</feature>
<dbReference type="PIRSF" id="PIRSF000203">
    <property type="entry name" value="NADP_transhydrogenase_alpha"/>
    <property type="match status" value="1"/>
</dbReference>
<evidence type="ECO:0000256" key="12">
    <source>
        <dbReference type="ARBA" id="ARBA00023027"/>
    </source>
</evidence>
<protein>
    <recommendedName>
        <fullName evidence="4">proton-translocating NAD(P)(+) transhydrogenase</fullName>
        <ecNumber evidence="4">7.1.1.1</ecNumber>
    </recommendedName>
</protein>
<dbReference type="GeneID" id="92814087"/>
<keyword evidence="8" id="KW-0547">Nucleotide-binding</keyword>
<keyword evidence="20" id="KW-1185">Reference proteome</keyword>
<evidence type="ECO:0000259" key="16">
    <source>
        <dbReference type="SMART" id="SM01002"/>
    </source>
</evidence>
<dbReference type="InterPro" id="IPR026255">
    <property type="entry name" value="NADP_transhyd_a"/>
</dbReference>
<evidence type="ECO:0000256" key="7">
    <source>
        <dbReference type="ARBA" id="ARBA00022692"/>
    </source>
</evidence>
<keyword evidence="9" id="KW-0521">NADP</keyword>